<feature type="region of interest" description="Disordered" evidence="1">
    <location>
        <begin position="355"/>
        <end position="409"/>
    </location>
</feature>
<dbReference type="OMA" id="AFIKGHK"/>
<dbReference type="HOGENOM" id="CLU_010063_2_2_1"/>
<dbReference type="PANTHER" id="PTHR14905:SF7">
    <property type="entry name" value="VON WILLEBRAND FACTOR A DOMAIN-CONTAINING PROTEIN 7"/>
    <property type="match status" value="1"/>
</dbReference>
<feature type="signal peptide" evidence="2">
    <location>
        <begin position="1"/>
        <end position="24"/>
    </location>
</feature>
<evidence type="ECO:0008006" key="5">
    <source>
        <dbReference type="Google" id="ProtNLM"/>
    </source>
</evidence>
<gene>
    <name evidence="3" type="ORF">DOTSEDRAFT_74123</name>
</gene>
<dbReference type="STRING" id="675120.N1PDJ8"/>
<evidence type="ECO:0000256" key="2">
    <source>
        <dbReference type="SAM" id="SignalP"/>
    </source>
</evidence>
<organism evidence="3 4">
    <name type="scientific">Dothistroma septosporum (strain NZE10 / CBS 128990)</name>
    <name type="common">Red band needle blight fungus</name>
    <name type="synonym">Mycosphaerella pini</name>
    <dbReference type="NCBI Taxonomy" id="675120"/>
    <lineage>
        <taxon>Eukaryota</taxon>
        <taxon>Fungi</taxon>
        <taxon>Dikarya</taxon>
        <taxon>Ascomycota</taxon>
        <taxon>Pezizomycotina</taxon>
        <taxon>Dothideomycetes</taxon>
        <taxon>Dothideomycetidae</taxon>
        <taxon>Mycosphaerellales</taxon>
        <taxon>Mycosphaerellaceae</taxon>
        <taxon>Dothistroma</taxon>
    </lineage>
</organism>
<dbReference type="PANTHER" id="PTHR14905">
    <property type="entry name" value="NG37"/>
    <property type="match status" value="1"/>
</dbReference>
<protein>
    <recommendedName>
        <fullName evidence="5">Heterokaryon incompatibility Het-C</fullName>
    </recommendedName>
</protein>
<dbReference type="AlphaFoldDB" id="N1PDJ8"/>
<name>N1PDJ8_DOTSN</name>
<evidence type="ECO:0000313" key="3">
    <source>
        <dbReference type="EMBL" id="EME40442.1"/>
    </source>
</evidence>
<dbReference type="InterPro" id="IPR010816">
    <property type="entry name" value="Het-C"/>
</dbReference>
<proteinExistence type="predicted"/>
<keyword evidence="4" id="KW-1185">Reference proteome</keyword>
<dbReference type="eggNOG" id="ENOG502QRXF">
    <property type="taxonomic scope" value="Eukaryota"/>
</dbReference>
<evidence type="ECO:0000313" key="4">
    <source>
        <dbReference type="Proteomes" id="UP000016933"/>
    </source>
</evidence>
<reference evidence="3 4" key="2">
    <citation type="journal article" date="2012" name="PLoS Pathog.">
        <title>Diverse lifestyles and strategies of plant pathogenesis encoded in the genomes of eighteen Dothideomycetes fungi.</title>
        <authorList>
            <person name="Ohm R.A."/>
            <person name="Feau N."/>
            <person name="Henrissat B."/>
            <person name="Schoch C.L."/>
            <person name="Horwitz B.A."/>
            <person name="Barry K.W."/>
            <person name="Condon B.J."/>
            <person name="Copeland A.C."/>
            <person name="Dhillon B."/>
            <person name="Glaser F."/>
            <person name="Hesse C.N."/>
            <person name="Kosti I."/>
            <person name="LaButti K."/>
            <person name="Lindquist E.A."/>
            <person name="Lucas S."/>
            <person name="Salamov A.A."/>
            <person name="Bradshaw R.E."/>
            <person name="Ciuffetti L."/>
            <person name="Hamelin R.C."/>
            <person name="Kema G.H.J."/>
            <person name="Lawrence C."/>
            <person name="Scott J.A."/>
            <person name="Spatafora J.W."/>
            <person name="Turgeon B.G."/>
            <person name="de Wit P.J.G.M."/>
            <person name="Zhong S."/>
            <person name="Goodwin S.B."/>
            <person name="Grigoriev I.V."/>
        </authorList>
    </citation>
    <scope>NUCLEOTIDE SEQUENCE [LARGE SCALE GENOMIC DNA]</scope>
    <source>
        <strain evidence="4">NZE10 / CBS 128990</strain>
    </source>
</reference>
<accession>N1PDJ8</accession>
<dbReference type="Proteomes" id="UP000016933">
    <property type="component" value="Unassembled WGS sequence"/>
</dbReference>
<feature type="compositionally biased region" description="Low complexity" evidence="1">
    <location>
        <begin position="693"/>
        <end position="704"/>
    </location>
</feature>
<feature type="region of interest" description="Disordered" evidence="1">
    <location>
        <begin position="654"/>
        <end position="678"/>
    </location>
</feature>
<dbReference type="EMBL" id="KB446543">
    <property type="protein sequence ID" value="EME40442.1"/>
    <property type="molecule type" value="Genomic_DNA"/>
</dbReference>
<sequence length="732" mass="79698">MDRSTTFLLVCLAGIVLFASPAAAFGAGNIASISSIEGHNWRHGDIEDLLETVAFIHGHKWTSMMVKRAYFGNWLRDYSQAVDVGTLKGVPADTIRVLVWVLSFMSFGYATAEFEVTADRLGVYRPEEHIDNPKDYADNQDARQYDARLRGPVQPIELQVDPNSGMKNYIANEALQIATSLGYIKWSFARSIHFGRVYTSGHNRGREEDLCEALRCLGQGLHCMEDFGAHTNYTELALRELGFHNVFPHVGTQTMMNIRGKQVYPLVTGTFGGVDFLHSVLGEATDHVTQVEVNQTEVDQLNSALGNAEASGKRGDGATSSGGLFDVLSKIPGTGGLVQEAQSLQAASDAQAAQNAQGGGYGGQRGMDDSYAPYGNEYGASRANPPGASSAQQGYQGGPNQTPAGFQAPPTLDAAAAMAKIYPILEFRDKVVRQISAIVSKIPGLEKMIDTVTERVTLFVMGLLAPFIKPIIASASNALKQGSGTVVNSSAKQQYLVWSDPTSSDPTHSMLSKDHFSNALNPPAGEIAACILQYVAPRVIYGWEHPEVPEQEILNDVSRVFHHPAIRDQNIEIQRKMFSVVESWVRKQPDRGSNLNNVLSSESVKAGHNHKVQDLGSSFQGVQQFAQQHGIVGQGSHSATSGGVFDMLNRRRELGGDTVPSDAYSHPQQPATYDQGHSAYPTAYQQGYEAPWQPGQQQQQQQQHQHGDYHQGYGGAYQQQQQGGYGGGYNQY</sequence>
<feature type="compositionally biased region" description="Gly residues" evidence="1">
    <location>
        <begin position="723"/>
        <end position="732"/>
    </location>
</feature>
<feature type="region of interest" description="Disordered" evidence="1">
    <location>
        <begin position="691"/>
        <end position="732"/>
    </location>
</feature>
<feature type="chain" id="PRO_5004109734" description="Heterokaryon incompatibility Het-C" evidence="2">
    <location>
        <begin position="25"/>
        <end position="732"/>
    </location>
</feature>
<dbReference type="OrthoDB" id="2506204at2759"/>
<evidence type="ECO:0000256" key="1">
    <source>
        <dbReference type="SAM" id="MobiDB-lite"/>
    </source>
</evidence>
<keyword evidence="2" id="KW-0732">Signal</keyword>
<reference evidence="4" key="1">
    <citation type="journal article" date="2012" name="PLoS Genet.">
        <title>The genomes of the fungal plant pathogens Cladosporium fulvum and Dothistroma septosporum reveal adaptation to different hosts and lifestyles but also signatures of common ancestry.</title>
        <authorList>
            <person name="de Wit P.J.G.M."/>
            <person name="van der Burgt A."/>
            <person name="Oekmen B."/>
            <person name="Stergiopoulos I."/>
            <person name="Abd-Elsalam K.A."/>
            <person name="Aerts A.L."/>
            <person name="Bahkali A.H."/>
            <person name="Beenen H.G."/>
            <person name="Chettri P."/>
            <person name="Cox M.P."/>
            <person name="Datema E."/>
            <person name="de Vries R.P."/>
            <person name="Dhillon B."/>
            <person name="Ganley A.R."/>
            <person name="Griffiths S.A."/>
            <person name="Guo Y."/>
            <person name="Hamelin R.C."/>
            <person name="Henrissat B."/>
            <person name="Kabir M.S."/>
            <person name="Jashni M.K."/>
            <person name="Kema G."/>
            <person name="Klaubauf S."/>
            <person name="Lapidus A."/>
            <person name="Levasseur A."/>
            <person name="Lindquist E."/>
            <person name="Mehrabi R."/>
            <person name="Ohm R.A."/>
            <person name="Owen T.J."/>
            <person name="Salamov A."/>
            <person name="Schwelm A."/>
            <person name="Schijlen E."/>
            <person name="Sun H."/>
            <person name="van den Burg H.A."/>
            <person name="van Ham R.C.H.J."/>
            <person name="Zhang S."/>
            <person name="Goodwin S.B."/>
            <person name="Grigoriev I.V."/>
            <person name="Collemare J."/>
            <person name="Bradshaw R.E."/>
        </authorList>
    </citation>
    <scope>NUCLEOTIDE SEQUENCE [LARGE SCALE GENOMIC DNA]</scope>
    <source>
        <strain evidence="4">NZE10 / CBS 128990</strain>
    </source>
</reference>
<dbReference type="Pfam" id="PF07217">
    <property type="entry name" value="Het-C"/>
    <property type="match status" value="1"/>
</dbReference>
<dbReference type="InterPro" id="IPR052577">
    <property type="entry name" value="VWA7"/>
</dbReference>